<evidence type="ECO:0000259" key="2">
    <source>
        <dbReference type="PROSITE" id="PS50172"/>
    </source>
</evidence>
<name>A0ABR2YFH6_9CHLO</name>
<evidence type="ECO:0000256" key="1">
    <source>
        <dbReference type="SAM" id="MobiDB-lite"/>
    </source>
</evidence>
<dbReference type="PANTHER" id="PTHR14625:SF3">
    <property type="entry name" value="MICROCEPHALIN"/>
    <property type="match status" value="1"/>
</dbReference>
<dbReference type="PANTHER" id="PTHR14625">
    <property type="entry name" value="MICROCEPHALIN"/>
    <property type="match status" value="1"/>
</dbReference>
<evidence type="ECO:0000313" key="4">
    <source>
        <dbReference type="Proteomes" id="UP001491310"/>
    </source>
</evidence>
<dbReference type="Gene3D" id="3.40.50.10190">
    <property type="entry name" value="BRCT domain"/>
    <property type="match status" value="1"/>
</dbReference>
<evidence type="ECO:0000313" key="3">
    <source>
        <dbReference type="EMBL" id="KAK9904196.1"/>
    </source>
</evidence>
<feature type="region of interest" description="Disordered" evidence="1">
    <location>
        <begin position="1"/>
        <end position="57"/>
    </location>
</feature>
<dbReference type="Pfam" id="PF00533">
    <property type="entry name" value="BRCT"/>
    <property type="match status" value="1"/>
</dbReference>
<proteinExistence type="predicted"/>
<comment type="caution">
    <text evidence="3">The sequence shown here is derived from an EMBL/GenBank/DDBJ whole genome shotgun (WGS) entry which is preliminary data.</text>
</comment>
<dbReference type="InterPro" id="IPR036420">
    <property type="entry name" value="BRCT_dom_sf"/>
</dbReference>
<accession>A0ABR2YFH6</accession>
<reference evidence="3 4" key="1">
    <citation type="journal article" date="2024" name="Nat. Commun.">
        <title>Phylogenomics reveals the evolutionary origins of lichenization in chlorophyte algae.</title>
        <authorList>
            <person name="Puginier C."/>
            <person name="Libourel C."/>
            <person name="Otte J."/>
            <person name="Skaloud P."/>
            <person name="Haon M."/>
            <person name="Grisel S."/>
            <person name="Petersen M."/>
            <person name="Berrin J.G."/>
            <person name="Delaux P.M."/>
            <person name="Dal Grande F."/>
            <person name="Keller J."/>
        </authorList>
    </citation>
    <scope>NUCLEOTIDE SEQUENCE [LARGE SCALE GENOMIC DNA]</scope>
    <source>
        <strain evidence="3 4">SAG 216-7</strain>
    </source>
</reference>
<protein>
    <recommendedName>
        <fullName evidence="2">BRCT domain-containing protein</fullName>
    </recommendedName>
</protein>
<gene>
    <name evidence="3" type="ORF">WJX75_006536</name>
</gene>
<sequence>MRPPSPSPSRSPRSSPEPVTTTCGGRKKRTKAASSEMAPSPQPLMRDDEQNQQDMLLGGAAVRDDQLRDGQAEDADNSHIEVVPISTGVKAEAGDRSRRPRQGFLSLTAVEEGTAELAAAAVKQLRRLRACPEGHDEMITHLIVGSQKRTLKVMLAVAKGAWLLSPAWLTASLEAGRWQDEQDFQAEVAYSAAAAAARLHFELRKPPLLKGVSIHIAEPDAHTPQTASRAAALKRTALAHGAQVTGLKLCTLCVVMHGSSRAKYLCRAVTEDWLLTLAESFAQPPFEPPYTLTS</sequence>
<organism evidence="3 4">
    <name type="scientific">Coccomyxa subellipsoidea</name>
    <dbReference type="NCBI Taxonomy" id="248742"/>
    <lineage>
        <taxon>Eukaryota</taxon>
        <taxon>Viridiplantae</taxon>
        <taxon>Chlorophyta</taxon>
        <taxon>core chlorophytes</taxon>
        <taxon>Trebouxiophyceae</taxon>
        <taxon>Trebouxiophyceae incertae sedis</taxon>
        <taxon>Coccomyxaceae</taxon>
        <taxon>Coccomyxa</taxon>
    </lineage>
</organism>
<dbReference type="Proteomes" id="UP001491310">
    <property type="component" value="Unassembled WGS sequence"/>
</dbReference>
<dbReference type="CDD" id="cd17736">
    <property type="entry name" value="BRCT_microcephalin_rpt2"/>
    <property type="match status" value="1"/>
</dbReference>
<keyword evidence="4" id="KW-1185">Reference proteome</keyword>
<dbReference type="InterPro" id="IPR022047">
    <property type="entry name" value="Microcephalin-like"/>
</dbReference>
<dbReference type="PROSITE" id="PS50172">
    <property type="entry name" value="BRCT"/>
    <property type="match status" value="1"/>
</dbReference>
<feature type="domain" description="BRCT" evidence="2">
    <location>
        <begin position="140"/>
        <end position="186"/>
    </location>
</feature>
<feature type="compositionally biased region" description="Low complexity" evidence="1">
    <location>
        <begin position="10"/>
        <end position="24"/>
    </location>
</feature>
<dbReference type="InterPro" id="IPR001357">
    <property type="entry name" value="BRCT_dom"/>
</dbReference>
<dbReference type="EMBL" id="JALJOT010000013">
    <property type="protein sequence ID" value="KAK9904196.1"/>
    <property type="molecule type" value="Genomic_DNA"/>
</dbReference>
<dbReference type="SUPFAM" id="SSF52113">
    <property type="entry name" value="BRCT domain"/>
    <property type="match status" value="1"/>
</dbReference>